<reference evidence="1" key="1">
    <citation type="submission" date="2014-09" db="EMBL/GenBank/DDBJ databases">
        <authorList>
            <person name="Magalhaes I.L.F."/>
            <person name="Oliveira U."/>
            <person name="Santos F.R."/>
            <person name="Vidigal T.H.D.A."/>
            <person name="Brescovit A.D."/>
            <person name="Santos A.J."/>
        </authorList>
    </citation>
    <scope>NUCLEOTIDE SEQUENCE</scope>
    <source>
        <tissue evidence="1">Shoot tissue taken approximately 20 cm above the soil surface</tissue>
    </source>
</reference>
<organism evidence="1">
    <name type="scientific">Arundo donax</name>
    <name type="common">Giant reed</name>
    <name type="synonym">Donax arundinaceus</name>
    <dbReference type="NCBI Taxonomy" id="35708"/>
    <lineage>
        <taxon>Eukaryota</taxon>
        <taxon>Viridiplantae</taxon>
        <taxon>Streptophyta</taxon>
        <taxon>Embryophyta</taxon>
        <taxon>Tracheophyta</taxon>
        <taxon>Spermatophyta</taxon>
        <taxon>Magnoliopsida</taxon>
        <taxon>Liliopsida</taxon>
        <taxon>Poales</taxon>
        <taxon>Poaceae</taxon>
        <taxon>PACMAD clade</taxon>
        <taxon>Arundinoideae</taxon>
        <taxon>Arundineae</taxon>
        <taxon>Arundo</taxon>
    </lineage>
</organism>
<sequence length="17" mass="2058">MRHLYKHQALKTAGWFA</sequence>
<name>A0A0A9BHA3_ARUDO</name>
<dbReference type="EMBL" id="GBRH01234526">
    <property type="protein sequence ID" value="JAD63369.1"/>
    <property type="molecule type" value="Transcribed_RNA"/>
</dbReference>
<reference evidence="1" key="2">
    <citation type="journal article" date="2015" name="Data Brief">
        <title>Shoot transcriptome of the giant reed, Arundo donax.</title>
        <authorList>
            <person name="Barrero R.A."/>
            <person name="Guerrero F.D."/>
            <person name="Moolhuijzen P."/>
            <person name="Goolsby J.A."/>
            <person name="Tidwell J."/>
            <person name="Bellgard S.E."/>
            <person name="Bellgard M.I."/>
        </authorList>
    </citation>
    <scope>NUCLEOTIDE SEQUENCE</scope>
    <source>
        <tissue evidence="1">Shoot tissue taken approximately 20 cm above the soil surface</tissue>
    </source>
</reference>
<accession>A0A0A9BHA3</accession>
<evidence type="ECO:0000313" key="1">
    <source>
        <dbReference type="EMBL" id="JAD63369.1"/>
    </source>
</evidence>
<dbReference type="AlphaFoldDB" id="A0A0A9BHA3"/>
<proteinExistence type="predicted"/>
<protein>
    <submittedName>
        <fullName evidence="1">Uncharacterized protein</fullName>
    </submittedName>
</protein>